<gene>
    <name evidence="1" type="ORF">SDC9_119765</name>
</gene>
<reference evidence="1" key="1">
    <citation type="submission" date="2019-08" db="EMBL/GenBank/DDBJ databases">
        <authorList>
            <person name="Kucharzyk K."/>
            <person name="Murdoch R.W."/>
            <person name="Higgins S."/>
            <person name="Loffler F."/>
        </authorList>
    </citation>
    <scope>NUCLEOTIDE SEQUENCE</scope>
</reference>
<organism evidence="1">
    <name type="scientific">bioreactor metagenome</name>
    <dbReference type="NCBI Taxonomy" id="1076179"/>
    <lineage>
        <taxon>unclassified sequences</taxon>
        <taxon>metagenomes</taxon>
        <taxon>ecological metagenomes</taxon>
    </lineage>
</organism>
<name>A0A645C581_9ZZZZ</name>
<sequence length="80" mass="9049">MEITRKSFKYLEGQNSDGDDIAGVIISTFEDKLIIGVTERHGGDIEVVLDLENAKELMDVLSAAIDNIKEYRENNYKDEI</sequence>
<proteinExistence type="predicted"/>
<accession>A0A645C581</accession>
<protein>
    <submittedName>
        <fullName evidence="1">Uncharacterized protein</fullName>
    </submittedName>
</protein>
<dbReference type="AlphaFoldDB" id="A0A645C581"/>
<evidence type="ECO:0000313" key="1">
    <source>
        <dbReference type="EMBL" id="MPM72789.1"/>
    </source>
</evidence>
<dbReference type="EMBL" id="VSSQ01024961">
    <property type="protein sequence ID" value="MPM72789.1"/>
    <property type="molecule type" value="Genomic_DNA"/>
</dbReference>
<comment type="caution">
    <text evidence="1">The sequence shown here is derived from an EMBL/GenBank/DDBJ whole genome shotgun (WGS) entry which is preliminary data.</text>
</comment>